<proteinExistence type="predicted"/>
<accession>A0A8S5Q3U9</accession>
<protein>
    <submittedName>
        <fullName evidence="1">Uncharacterized protein</fullName>
    </submittedName>
</protein>
<dbReference type="EMBL" id="BK015568">
    <property type="protein sequence ID" value="DAE13680.1"/>
    <property type="molecule type" value="Genomic_DNA"/>
</dbReference>
<name>A0A8S5Q3U9_9CAUD</name>
<sequence length="54" mass="5983">MNFPTTTEEFLKTLSHGKEPTSEDMEYAEALGKLSELNYRAGYEAGVANKNGKI</sequence>
<organism evidence="1">
    <name type="scientific">Siphoviridae sp. ctQqU1</name>
    <dbReference type="NCBI Taxonomy" id="2825496"/>
    <lineage>
        <taxon>Viruses</taxon>
        <taxon>Duplodnaviria</taxon>
        <taxon>Heunggongvirae</taxon>
        <taxon>Uroviricota</taxon>
        <taxon>Caudoviricetes</taxon>
    </lineage>
</organism>
<evidence type="ECO:0000313" key="1">
    <source>
        <dbReference type="EMBL" id="DAE13680.1"/>
    </source>
</evidence>
<reference evidence="1" key="1">
    <citation type="journal article" date="2021" name="Proc. Natl. Acad. Sci. U.S.A.">
        <title>A Catalog of Tens of Thousands of Viruses from Human Metagenomes Reveals Hidden Associations with Chronic Diseases.</title>
        <authorList>
            <person name="Tisza M.J."/>
            <person name="Buck C.B."/>
        </authorList>
    </citation>
    <scope>NUCLEOTIDE SEQUENCE</scope>
    <source>
        <strain evidence="1">CtQqU1</strain>
    </source>
</reference>